<dbReference type="AlphaFoldDB" id="A0A0L0HIU6"/>
<protein>
    <submittedName>
        <fullName evidence="2">Uncharacterized protein</fullName>
    </submittedName>
</protein>
<gene>
    <name evidence="2" type="ORF">SPPG_09153</name>
</gene>
<proteinExistence type="predicted"/>
<sequence>MSQKSMRAFEEPAPARAHGVPQDHDPPRLSTQGIERDPKVAALAELGRGPPAAEAAKHHAHEHDQVRDHKLQPNSSHDNKEARFHQNRHRVR</sequence>
<reference evidence="2 3" key="1">
    <citation type="submission" date="2009-08" db="EMBL/GenBank/DDBJ databases">
        <title>The Genome Sequence of Spizellomyces punctatus strain DAOM BR117.</title>
        <authorList>
            <consortium name="The Broad Institute Genome Sequencing Platform"/>
            <person name="Russ C."/>
            <person name="Cuomo C."/>
            <person name="Shea T."/>
            <person name="Young S.K."/>
            <person name="Zeng Q."/>
            <person name="Koehrsen M."/>
            <person name="Haas B."/>
            <person name="Borodovsky M."/>
            <person name="Guigo R."/>
            <person name="Alvarado L."/>
            <person name="Berlin A."/>
            <person name="Bochicchio J."/>
            <person name="Borenstein D."/>
            <person name="Chapman S."/>
            <person name="Chen Z."/>
            <person name="Engels R."/>
            <person name="Freedman E."/>
            <person name="Gellesch M."/>
            <person name="Goldberg J."/>
            <person name="Griggs A."/>
            <person name="Gujja S."/>
            <person name="Heiman D."/>
            <person name="Hepburn T."/>
            <person name="Howarth C."/>
            <person name="Jen D."/>
            <person name="Larson L."/>
            <person name="Lewis B."/>
            <person name="Mehta T."/>
            <person name="Park D."/>
            <person name="Pearson M."/>
            <person name="Roberts A."/>
            <person name="Saif S."/>
            <person name="Shenoy N."/>
            <person name="Sisk P."/>
            <person name="Stolte C."/>
            <person name="Sykes S."/>
            <person name="Thomson T."/>
            <person name="Walk T."/>
            <person name="White J."/>
            <person name="Yandava C."/>
            <person name="Burger G."/>
            <person name="Gray M.W."/>
            <person name="Holland P.W.H."/>
            <person name="King N."/>
            <person name="Lang F.B.F."/>
            <person name="Roger A.J."/>
            <person name="Ruiz-Trillo I."/>
            <person name="Lander E."/>
            <person name="Nusbaum C."/>
        </authorList>
    </citation>
    <scope>NUCLEOTIDE SEQUENCE [LARGE SCALE GENOMIC DNA]</scope>
    <source>
        <strain evidence="2 3">DAOM BR117</strain>
    </source>
</reference>
<dbReference type="Proteomes" id="UP000053201">
    <property type="component" value="Unassembled WGS sequence"/>
</dbReference>
<dbReference type="GeneID" id="27692278"/>
<evidence type="ECO:0000313" key="3">
    <source>
        <dbReference type="Proteomes" id="UP000053201"/>
    </source>
</evidence>
<keyword evidence="3" id="KW-1185">Reference proteome</keyword>
<dbReference type="VEuPathDB" id="FungiDB:SPPG_09153"/>
<evidence type="ECO:0000256" key="1">
    <source>
        <dbReference type="SAM" id="MobiDB-lite"/>
    </source>
</evidence>
<feature type="compositionally biased region" description="Basic and acidic residues" evidence="1">
    <location>
        <begin position="55"/>
        <end position="84"/>
    </location>
</feature>
<name>A0A0L0HIU6_SPIPD</name>
<dbReference type="EMBL" id="KQ257455">
    <property type="protein sequence ID" value="KND00749.1"/>
    <property type="molecule type" value="Genomic_DNA"/>
</dbReference>
<evidence type="ECO:0000313" key="2">
    <source>
        <dbReference type="EMBL" id="KND00749.1"/>
    </source>
</evidence>
<accession>A0A0L0HIU6</accession>
<dbReference type="InParanoid" id="A0A0L0HIU6"/>
<dbReference type="RefSeq" id="XP_016608788.1">
    <property type="nucleotide sequence ID" value="XM_016757310.1"/>
</dbReference>
<feature type="region of interest" description="Disordered" evidence="1">
    <location>
        <begin position="1"/>
        <end position="92"/>
    </location>
</feature>
<organism evidence="2 3">
    <name type="scientific">Spizellomyces punctatus (strain DAOM BR117)</name>
    <dbReference type="NCBI Taxonomy" id="645134"/>
    <lineage>
        <taxon>Eukaryota</taxon>
        <taxon>Fungi</taxon>
        <taxon>Fungi incertae sedis</taxon>
        <taxon>Chytridiomycota</taxon>
        <taxon>Chytridiomycota incertae sedis</taxon>
        <taxon>Chytridiomycetes</taxon>
        <taxon>Spizellomycetales</taxon>
        <taxon>Spizellomycetaceae</taxon>
        <taxon>Spizellomyces</taxon>
    </lineage>
</organism>